<feature type="transmembrane region" description="Helical" evidence="1">
    <location>
        <begin position="99"/>
        <end position="121"/>
    </location>
</feature>
<proteinExistence type="predicted"/>
<protein>
    <recommendedName>
        <fullName evidence="4">Alkaline shock response membrane anchor protein AmaP</fullName>
    </recommendedName>
</protein>
<evidence type="ECO:0000313" key="3">
    <source>
        <dbReference type="Proteomes" id="UP000003560"/>
    </source>
</evidence>
<keyword evidence="1" id="KW-1133">Transmembrane helix</keyword>
<keyword evidence="3" id="KW-1185">Reference proteome</keyword>
<dbReference type="HOGENOM" id="CLU_103272_0_0_11"/>
<evidence type="ECO:0000313" key="2">
    <source>
        <dbReference type="EMBL" id="EEA91585.1"/>
    </source>
</evidence>
<accession>B6G7V9</accession>
<sequence>MGRAAVLFRASGYKKQMAADVIASTLGAGALMTMPSRSPRLPSQPFSTKRGGAMRRMRRIGLVIYLVAACMVVGACVGSLFGPYTERISALVASGSGRITMAACLTIVALNMLAVLIFLFVDRPEPTCLRLDGDADIEVTTDALVSIARTAASERDVMVEDVRVRIAGRDKARADISIEAILLARCDIESVAHRVEHRVQTACDDMLGVSGARVRVRFLPSTTETITKEAAGER</sequence>
<dbReference type="eggNOG" id="ENOG5031TUQ">
    <property type="taxonomic scope" value="Bacteria"/>
</dbReference>
<feature type="transmembrane region" description="Helical" evidence="1">
    <location>
        <begin position="62"/>
        <end position="84"/>
    </location>
</feature>
<name>B6G7V9_9ACTN</name>
<gene>
    <name evidence="2" type="ORF">COLSTE_00140</name>
</gene>
<reference evidence="2 3" key="2">
    <citation type="submission" date="2008-10" db="EMBL/GenBank/DDBJ databases">
        <authorList>
            <person name="Fulton L."/>
            <person name="Clifton S."/>
            <person name="Fulton B."/>
            <person name="Xu J."/>
            <person name="Minx P."/>
            <person name="Pepin K.H."/>
            <person name="Johnson M."/>
            <person name="Thiruvilangam P."/>
            <person name="Bhonagiri V."/>
            <person name="Nash W.E."/>
            <person name="Mardis E.R."/>
            <person name="Wilson R.K."/>
        </authorList>
    </citation>
    <scope>NUCLEOTIDE SEQUENCE [LARGE SCALE GENOMIC DNA]</scope>
    <source>
        <strain evidence="2 3">DSM 13279</strain>
    </source>
</reference>
<comment type="caution">
    <text evidence="2">The sequence shown here is derived from an EMBL/GenBank/DDBJ whole genome shotgun (WGS) entry which is preliminary data.</text>
</comment>
<keyword evidence="1" id="KW-0812">Transmembrane</keyword>
<reference evidence="2 3" key="1">
    <citation type="submission" date="2008-10" db="EMBL/GenBank/DDBJ databases">
        <title>Draft genome sequence of Collinsella stercoris (DSM 13279).</title>
        <authorList>
            <person name="Sudarsanam P."/>
            <person name="Ley R."/>
            <person name="Guruge J."/>
            <person name="Turnbaugh P.J."/>
            <person name="Mahowald M."/>
            <person name="Liep D."/>
            <person name="Gordon J."/>
        </authorList>
    </citation>
    <scope>NUCLEOTIDE SEQUENCE [LARGE SCALE GENOMIC DNA]</scope>
    <source>
        <strain evidence="2 3">DSM 13279</strain>
    </source>
</reference>
<organism evidence="2 3">
    <name type="scientific">Collinsella stercoris DSM 13279</name>
    <dbReference type="NCBI Taxonomy" id="445975"/>
    <lineage>
        <taxon>Bacteria</taxon>
        <taxon>Bacillati</taxon>
        <taxon>Actinomycetota</taxon>
        <taxon>Coriobacteriia</taxon>
        <taxon>Coriobacteriales</taxon>
        <taxon>Coriobacteriaceae</taxon>
        <taxon>Collinsella</taxon>
    </lineage>
</organism>
<dbReference type="EMBL" id="ABXJ01000012">
    <property type="protein sequence ID" value="EEA91585.1"/>
    <property type="molecule type" value="Genomic_DNA"/>
</dbReference>
<evidence type="ECO:0008006" key="4">
    <source>
        <dbReference type="Google" id="ProtNLM"/>
    </source>
</evidence>
<dbReference type="Proteomes" id="UP000003560">
    <property type="component" value="Unassembled WGS sequence"/>
</dbReference>
<keyword evidence="1" id="KW-0472">Membrane</keyword>
<dbReference type="AlphaFoldDB" id="B6G7V9"/>
<dbReference type="STRING" id="445975.COLSTE_00140"/>
<evidence type="ECO:0000256" key="1">
    <source>
        <dbReference type="SAM" id="Phobius"/>
    </source>
</evidence>